<comment type="caution">
    <text evidence="1">The sequence shown here is derived from an EMBL/GenBank/DDBJ whole genome shotgun (WGS) entry which is preliminary data.</text>
</comment>
<dbReference type="Proteomes" id="UP000541444">
    <property type="component" value="Unassembled WGS sequence"/>
</dbReference>
<keyword evidence="2" id="KW-1185">Reference proteome</keyword>
<gene>
    <name evidence="1" type="ORF">GIB67_009329</name>
</gene>
<protein>
    <submittedName>
        <fullName evidence="1">Uncharacterized protein</fullName>
    </submittedName>
</protein>
<evidence type="ECO:0000313" key="1">
    <source>
        <dbReference type="EMBL" id="KAF6161450.1"/>
    </source>
</evidence>
<dbReference type="EMBL" id="JACGCM010001129">
    <property type="protein sequence ID" value="KAF6161450.1"/>
    <property type="molecule type" value="Genomic_DNA"/>
</dbReference>
<accession>A0A7J7N349</accession>
<evidence type="ECO:0000313" key="2">
    <source>
        <dbReference type="Proteomes" id="UP000541444"/>
    </source>
</evidence>
<organism evidence="1 2">
    <name type="scientific">Kingdonia uniflora</name>
    <dbReference type="NCBI Taxonomy" id="39325"/>
    <lineage>
        <taxon>Eukaryota</taxon>
        <taxon>Viridiplantae</taxon>
        <taxon>Streptophyta</taxon>
        <taxon>Embryophyta</taxon>
        <taxon>Tracheophyta</taxon>
        <taxon>Spermatophyta</taxon>
        <taxon>Magnoliopsida</taxon>
        <taxon>Ranunculales</taxon>
        <taxon>Circaeasteraceae</taxon>
        <taxon>Kingdonia</taxon>
    </lineage>
</organism>
<proteinExistence type="predicted"/>
<feature type="non-terminal residue" evidence="1">
    <location>
        <position position="1"/>
    </location>
</feature>
<reference evidence="1 2" key="1">
    <citation type="journal article" date="2020" name="IScience">
        <title>Genome Sequencing of the Endangered Kingdonia uniflora (Circaeasteraceae, Ranunculales) Reveals Potential Mechanisms of Evolutionary Specialization.</title>
        <authorList>
            <person name="Sun Y."/>
            <person name="Deng T."/>
            <person name="Zhang A."/>
            <person name="Moore M.J."/>
            <person name="Landis J.B."/>
            <person name="Lin N."/>
            <person name="Zhang H."/>
            <person name="Zhang X."/>
            <person name="Huang J."/>
            <person name="Zhang X."/>
            <person name="Sun H."/>
            <person name="Wang H."/>
        </authorList>
    </citation>
    <scope>NUCLEOTIDE SEQUENCE [LARGE SCALE GENOMIC DNA]</scope>
    <source>
        <strain evidence="1">TB1705</strain>
        <tissue evidence="1">Leaf</tissue>
    </source>
</reference>
<name>A0A7J7N349_9MAGN</name>
<dbReference type="AlphaFoldDB" id="A0A7J7N349"/>
<sequence length="128" mass="14571">FPIRFTNSCHHLECRNEFHSGRIKTQFLKLSNVSKRPVLGISVDGCIINHLEIWDSGIPWACKMKMLGSISISTLYISKRGYLLIMDMRLLSMFTKVLIKLQDGIKWFSRLGLRTPGPLESISASLMS</sequence>